<feature type="domain" description="Potassium channel" evidence="4">
    <location>
        <begin position="25"/>
        <end position="102"/>
    </location>
</feature>
<feature type="domain" description="RCK N-terminal" evidence="3">
    <location>
        <begin position="132"/>
        <end position="228"/>
    </location>
</feature>
<dbReference type="PANTHER" id="PTHR43833">
    <property type="entry name" value="POTASSIUM CHANNEL PROTEIN 2-RELATED-RELATED"/>
    <property type="match status" value="1"/>
</dbReference>
<comment type="caution">
    <text evidence="5">The sequence shown here is derived from an EMBL/GenBank/DDBJ whole genome shotgun (WGS) entry which is preliminary data.</text>
</comment>
<accession>A0A7Y6IVL7</accession>
<dbReference type="Gene3D" id="1.10.287.70">
    <property type="match status" value="1"/>
</dbReference>
<evidence type="ECO:0000313" key="5">
    <source>
        <dbReference type="EMBL" id="NUW44901.1"/>
    </source>
</evidence>
<evidence type="ECO:0000256" key="2">
    <source>
        <dbReference type="SAM" id="Phobius"/>
    </source>
</evidence>
<keyword evidence="6" id="KW-1185">Reference proteome</keyword>
<dbReference type="InterPro" id="IPR036291">
    <property type="entry name" value="NAD(P)-bd_dom_sf"/>
</dbReference>
<name>A0A7Y6IVL7_9ACTN</name>
<evidence type="ECO:0000259" key="4">
    <source>
        <dbReference type="Pfam" id="PF07885"/>
    </source>
</evidence>
<sequence length="347" mass="37984">MPLFLARMLARLVLLGTWWTPVLVFTLVFLTSWPLMALAEPAGSEIVAPGNYWWYFVVTASTVGYGDLYPETAAGHAVGAYVIAGGIATLTTVFTRFASSLERAKGRRMRGAVTVDMSGHIVLLGYTPGRTEQMVDELAADGSCRIVLCAWDEVQTHPMPEREVTFVRGDLTDDKVLLRAGVHRAHSVLVDARDDNEALAVAITADHVAHGAHLVVALRDVSRVRQLRYVRDTLRCVQWHSPYMITEELRDPGIAEVYTQLMTHGDAETYSVRLPESVGPVLVDRCQVSLGRRCGATLLAARTGDELLVNPDWRTELPAGSVLYYVASRRLTPDELAAALGAEGRAG</sequence>
<evidence type="ECO:0000256" key="1">
    <source>
        <dbReference type="ARBA" id="ARBA00004651"/>
    </source>
</evidence>
<dbReference type="GO" id="GO:0005886">
    <property type="term" value="C:plasma membrane"/>
    <property type="evidence" value="ECO:0007669"/>
    <property type="project" value="UniProtKB-SubCell"/>
</dbReference>
<dbReference type="Pfam" id="PF02254">
    <property type="entry name" value="TrkA_N"/>
    <property type="match status" value="1"/>
</dbReference>
<dbReference type="Pfam" id="PF07885">
    <property type="entry name" value="Ion_trans_2"/>
    <property type="match status" value="1"/>
</dbReference>
<dbReference type="AlphaFoldDB" id="A0A7Y6IVL7"/>
<dbReference type="SUPFAM" id="SSF51735">
    <property type="entry name" value="NAD(P)-binding Rossmann-fold domains"/>
    <property type="match status" value="1"/>
</dbReference>
<protein>
    <submittedName>
        <fullName evidence="5">NAD-binding protein</fullName>
    </submittedName>
</protein>
<feature type="transmembrane region" description="Helical" evidence="2">
    <location>
        <begin position="78"/>
        <end position="99"/>
    </location>
</feature>
<keyword evidence="2" id="KW-0812">Transmembrane</keyword>
<dbReference type="InterPro" id="IPR050721">
    <property type="entry name" value="Trk_Ktr_HKT_K-transport"/>
</dbReference>
<dbReference type="PANTHER" id="PTHR43833:SF9">
    <property type="entry name" value="POTASSIUM CHANNEL PROTEIN YUGO-RELATED"/>
    <property type="match status" value="1"/>
</dbReference>
<keyword evidence="2" id="KW-1133">Transmembrane helix</keyword>
<keyword evidence="2" id="KW-0472">Membrane</keyword>
<comment type="subcellular location">
    <subcellularLocation>
        <location evidence="1">Cell membrane</location>
        <topology evidence="1">Multi-pass membrane protein</topology>
    </subcellularLocation>
</comment>
<dbReference type="RefSeq" id="WP_175604384.1">
    <property type="nucleotide sequence ID" value="NZ_JABWGO010000010.1"/>
</dbReference>
<dbReference type="GO" id="GO:0006813">
    <property type="term" value="P:potassium ion transport"/>
    <property type="evidence" value="ECO:0007669"/>
    <property type="project" value="InterPro"/>
</dbReference>
<reference evidence="5 6" key="1">
    <citation type="submission" date="2020-06" db="EMBL/GenBank/DDBJ databases">
        <authorList>
            <person name="Chanama M."/>
        </authorList>
    </citation>
    <scope>NUCLEOTIDE SEQUENCE [LARGE SCALE GENOMIC DNA]</scope>
    <source>
        <strain evidence="5 6">TBRC6557</strain>
    </source>
</reference>
<dbReference type="Gene3D" id="3.40.50.720">
    <property type="entry name" value="NAD(P)-binding Rossmann-like Domain"/>
    <property type="match status" value="1"/>
</dbReference>
<dbReference type="SUPFAM" id="SSF81324">
    <property type="entry name" value="Voltage-gated potassium channels"/>
    <property type="match status" value="1"/>
</dbReference>
<evidence type="ECO:0000313" key="6">
    <source>
        <dbReference type="Proteomes" id="UP000546126"/>
    </source>
</evidence>
<organism evidence="5 6">
    <name type="scientific">Nonomuraea rhodomycinica</name>
    <dbReference type="NCBI Taxonomy" id="1712872"/>
    <lineage>
        <taxon>Bacteria</taxon>
        <taxon>Bacillati</taxon>
        <taxon>Actinomycetota</taxon>
        <taxon>Actinomycetes</taxon>
        <taxon>Streptosporangiales</taxon>
        <taxon>Streptosporangiaceae</taxon>
        <taxon>Nonomuraea</taxon>
    </lineage>
</organism>
<dbReference type="InterPro" id="IPR013099">
    <property type="entry name" value="K_chnl_dom"/>
</dbReference>
<dbReference type="InterPro" id="IPR003148">
    <property type="entry name" value="RCK_N"/>
</dbReference>
<gene>
    <name evidence="5" type="ORF">HT134_32950</name>
</gene>
<dbReference type="EMBL" id="JABWGO010000010">
    <property type="protein sequence ID" value="NUW44901.1"/>
    <property type="molecule type" value="Genomic_DNA"/>
</dbReference>
<proteinExistence type="predicted"/>
<dbReference type="Proteomes" id="UP000546126">
    <property type="component" value="Unassembled WGS sequence"/>
</dbReference>
<evidence type="ECO:0000259" key="3">
    <source>
        <dbReference type="Pfam" id="PF02254"/>
    </source>
</evidence>